<comment type="caution">
    <text evidence="1">The sequence shown here is derived from an EMBL/GenBank/DDBJ whole genome shotgun (WGS) entry which is preliminary data.</text>
</comment>
<dbReference type="InParanoid" id="A0A0V1BG34"/>
<dbReference type="EMBL" id="JYDH01000049">
    <property type="protein sequence ID" value="KRY35879.1"/>
    <property type="molecule type" value="Genomic_DNA"/>
</dbReference>
<dbReference type="Proteomes" id="UP000054776">
    <property type="component" value="Unassembled WGS sequence"/>
</dbReference>
<evidence type="ECO:0000313" key="1">
    <source>
        <dbReference type="EMBL" id="KRY35879.1"/>
    </source>
</evidence>
<evidence type="ECO:0000313" key="2">
    <source>
        <dbReference type="Proteomes" id="UP000054776"/>
    </source>
</evidence>
<organism evidence="1 2">
    <name type="scientific">Trichinella spiralis</name>
    <name type="common">Trichina worm</name>
    <dbReference type="NCBI Taxonomy" id="6334"/>
    <lineage>
        <taxon>Eukaryota</taxon>
        <taxon>Metazoa</taxon>
        <taxon>Ecdysozoa</taxon>
        <taxon>Nematoda</taxon>
        <taxon>Enoplea</taxon>
        <taxon>Dorylaimia</taxon>
        <taxon>Trichinellida</taxon>
        <taxon>Trichinellidae</taxon>
        <taxon>Trichinella</taxon>
    </lineage>
</organism>
<reference evidence="1 2" key="1">
    <citation type="submission" date="2015-01" db="EMBL/GenBank/DDBJ databases">
        <title>Evolution of Trichinella species and genotypes.</title>
        <authorList>
            <person name="Korhonen P.K."/>
            <person name="Edoardo P."/>
            <person name="Giuseppe L.R."/>
            <person name="Gasser R.B."/>
        </authorList>
    </citation>
    <scope>NUCLEOTIDE SEQUENCE [LARGE SCALE GENOMIC DNA]</scope>
    <source>
        <strain evidence="1">ISS3</strain>
    </source>
</reference>
<proteinExistence type="predicted"/>
<sequence>MNAVFDIGKSLRLLYTSSMTELLADNVQPSVKCGFAMNSALKRSKSVPFQTKISNYSVCSIADEMNAVFDIGKSLRYTSSMTELLAAIILNSPYKCISKILLP</sequence>
<accession>A0A0V1BG34</accession>
<gene>
    <name evidence="1" type="ORF">T01_15675</name>
</gene>
<name>A0A0V1BG34_TRISP</name>
<dbReference type="AlphaFoldDB" id="A0A0V1BG34"/>
<protein>
    <submittedName>
        <fullName evidence="1">Uncharacterized protein</fullName>
    </submittedName>
</protein>
<keyword evidence="2" id="KW-1185">Reference proteome</keyword>